<dbReference type="Proteomes" id="UP000251571">
    <property type="component" value="Unassembled WGS sequence"/>
</dbReference>
<sequence length="70" mass="7771">MPEDPRDRFRNAFVKIRLALREAGVDFDAFDETRRISLSEPWPAGTAVEVAGLRSQGAVAEIRVIAATWA</sequence>
<evidence type="ECO:0000313" key="1">
    <source>
        <dbReference type="EMBL" id="PWJ22416.1"/>
    </source>
</evidence>
<dbReference type="OrthoDB" id="583118at2"/>
<reference evidence="2" key="1">
    <citation type="submission" date="2016-10" db="EMBL/GenBank/DDBJ databases">
        <authorList>
            <person name="Cai Z."/>
        </authorList>
    </citation>
    <scope>NUCLEOTIDE SEQUENCE [LARGE SCALE GENOMIC DNA]</scope>
    <source>
        <strain evidence="2">DSM 25227</strain>
    </source>
</reference>
<dbReference type="RefSeq" id="WP_109562974.1">
    <property type="nucleotide sequence ID" value="NZ_QGDJ01000001.1"/>
</dbReference>
<protein>
    <submittedName>
        <fullName evidence="2">Uncharacterized protein</fullName>
    </submittedName>
</protein>
<reference evidence="4" key="2">
    <citation type="submission" date="2016-10" db="EMBL/GenBank/DDBJ databases">
        <authorList>
            <person name="Varghese N."/>
            <person name="Submissions S."/>
        </authorList>
    </citation>
    <scope>NUCLEOTIDE SEQUENCE [LARGE SCALE GENOMIC DNA]</scope>
    <source>
        <strain evidence="4">DSM 25227</strain>
    </source>
</reference>
<accession>A0A2Y9A2M6</accession>
<evidence type="ECO:0000313" key="3">
    <source>
        <dbReference type="Proteomes" id="UP000245839"/>
    </source>
</evidence>
<dbReference type="EMBL" id="UETC01000001">
    <property type="protein sequence ID" value="SSA38694.1"/>
    <property type="molecule type" value="Genomic_DNA"/>
</dbReference>
<evidence type="ECO:0000313" key="2">
    <source>
        <dbReference type="EMBL" id="SSA38694.1"/>
    </source>
</evidence>
<dbReference type="Proteomes" id="UP000245839">
    <property type="component" value="Unassembled WGS sequence"/>
</dbReference>
<gene>
    <name evidence="1" type="ORF">BCF38_101829</name>
    <name evidence="2" type="ORF">SAMN05421539_101829</name>
</gene>
<reference evidence="1 3" key="3">
    <citation type="submission" date="2018-03" db="EMBL/GenBank/DDBJ databases">
        <title>Genomic Encyclopedia of Archaeal and Bacterial Type Strains, Phase II (KMG-II): from individual species to whole genera.</title>
        <authorList>
            <person name="Goeker M."/>
        </authorList>
    </citation>
    <scope>NUCLEOTIDE SEQUENCE [LARGE SCALE GENOMIC DNA]</scope>
    <source>
        <strain evidence="1 3">DSM 25227</strain>
    </source>
</reference>
<name>A0A2Y9A2M6_9RHOB</name>
<proteinExistence type="predicted"/>
<organism evidence="2 4">
    <name type="scientific">Jannaschia seohaensis</name>
    <dbReference type="NCBI Taxonomy" id="475081"/>
    <lineage>
        <taxon>Bacteria</taxon>
        <taxon>Pseudomonadati</taxon>
        <taxon>Pseudomonadota</taxon>
        <taxon>Alphaproteobacteria</taxon>
        <taxon>Rhodobacterales</taxon>
        <taxon>Roseobacteraceae</taxon>
        <taxon>Jannaschia</taxon>
    </lineage>
</organism>
<keyword evidence="3" id="KW-1185">Reference proteome</keyword>
<dbReference type="SUPFAM" id="SSF55298">
    <property type="entry name" value="YjgF-like"/>
    <property type="match status" value="1"/>
</dbReference>
<dbReference type="Gene3D" id="3.30.1330.40">
    <property type="entry name" value="RutC-like"/>
    <property type="match status" value="1"/>
</dbReference>
<dbReference type="AlphaFoldDB" id="A0A2Y9A2M6"/>
<evidence type="ECO:0000313" key="4">
    <source>
        <dbReference type="Proteomes" id="UP000251571"/>
    </source>
</evidence>
<dbReference type="InterPro" id="IPR035959">
    <property type="entry name" value="RutC-like_sf"/>
</dbReference>
<dbReference type="EMBL" id="QGDJ01000001">
    <property type="protein sequence ID" value="PWJ22416.1"/>
    <property type="molecule type" value="Genomic_DNA"/>
</dbReference>